<dbReference type="Proteomes" id="UP000295525">
    <property type="component" value="Unassembled WGS sequence"/>
</dbReference>
<name>A0A4R3M6N1_9BURK</name>
<evidence type="ECO:0000256" key="2">
    <source>
        <dbReference type="ARBA" id="ARBA00022741"/>
    </source>
</evidence>
<dbReference type="GO" id="GO:0016740">
    <property type="term" value="F:transferase activity"/>
    <property type="evidence" value="ECO:0007669"/>
    <property type="project" value="UniProtKB-KW"/>
</dbReference>
<dbReference type="FunFam" id="3.30.1490.20:FF:000020">
    <property type="entry name" value="Protein lysine acetyltransferase"/>
    <property type="match status" value="1"/>
</dbReference>
<comment type="caution">
    <text evidence="6">The sequence shown here is derived from an EMBL/GenBank/DDBJ whole genome shotgun (WGS) entry which is preliminary data.</text>
</comment>
<dbReference type="Pfam" id="PF13549">
    <property type="entry name" value="ATP-grasp_5"/>
    <property type="match status" value="1"/>
</dbReference>
<dbReference type="SUPFAM" id="SSF51735">
    <property type="entry name" value="NAD(P)-binding Rossmann-fold domains"/>
    <property type="match status" value="1"/>
</dbReference>
<keyword evidence="2" id="KW-0547">Nucleotide-binding</keyword>
<evidence type="ECO:0000313" key="7">
    <source>
        <dbReference type="Proteomes" id="UP000295525"/>
    </source>
</evidence>
<organism evidence="6 7">
    <name type="scientific">Paralcaligenes ureilyticus</name>
    <dbReference type="NCBI Taxonomy" id="627131"/>
    <lineage>
        <taxon>Bacteria</taxon>
        <taxon>Pseudomonadati</taxon>
        <taxon>Pseudomonadota</taxon>
        <taxon>Betaproteobacteria</taxon>
        <taxon>Burkholderiales</taxon>
        <taxon>Alcaligenaceae</taxon>
        <taxon>Paralcaligenes</taxon>
    </lineage>
</organism>
<protein>
    <submittedName>
        <fullName evidence="6">Acetyltransferase</fullName>
    </submittedName>
</protein>
<dbReference type="InterPro" id="IPR003781">
    <property type="entry name" value="CoA-bd"/>
</dbReference>
<dbReference type="Gene3D" id="3.40.50.261">
    <property type="entry name" value="Succinyl-CoA synthetase domains"/>
    <property type="match status" value="2"/>
</dbReference>
<dbReference type="Gene3D" id="3.30.470.20">
    <property type="entry name" value="ATP-grasp fold, B domain"/>
    <property type="match status" value="1"/>
</dbReference>
<keyword evidence="7" id="KW-1185">Reference proteome</keyword>
<keyword evidence="3" id="KW-0067">ATP-binding</keyword>
<evidence type="ECO:0000256" key="1">
    <source>
        <dbReference type="ARBA" id="ARBA00022598"/>
    </source>
</evidence>
<dbReference type="InterPro" id="IPR036291">
    <property type="entry name" value="NAD(P)-bd_dom_sf"/>
</dbReference>
<dbReference type="InterPro" id="IPR051538">
    <property type="entry name" value="Acyl-CoA_Synth/Transferase"/>
</dbReference>
<keyword evidence="1" id="KW-0436">Ligase</keyword>
<dbReference type="SMART" id="SM00881">
    <property type="entry name" value="CoA_binding"/>
    <property type="match status" value="1"/>
</dbReference>
<dbReference type="SUPFAM" id="SSF52210">
    <property type="entry name" value="Succinyl-CoA synthetase domains"/>
    <property type="match status" value="2"/>
</dbReference>
<dbReference type="InterPro" id="IPR013815">
    <property type="entry name" value="ATP_grasp_subdomain_1"/>
</dbReference>
<comment type="similarity">
    <text evidence="4">In the N-terminal section; belongs to the acetate CoA ligase alpha subunit family.</text>
</comment>
<dbReference type="InterPro" id="IPR032875">
    <property type="entry name" value="Succ_CoA_lig_flav_dom"/>
</dbReference>
<dbReference type="Pfam" id="PF13607">
    <property type="entry name" value="Succ_CoA_lig"/>
    <property type="match status" value="1"/>
</dbReference>
<evidence type="ECO:0000256" key="4">
    <source>
        <dbReference type="ARBA" id="ARBA00060888"/>
    </source>
</evidence>
<dbReference type="Gene3D" id="3.30.1490.20">
    <property type="entry name" value="ATP-grasp fold, A domain"/>
    <property type="match status" value="1"/>
</dbReference>
<dbReference type="GO" id="GO:0005524">
    <property type="term" value="F:ATP binding"/>
    <property type="evidence" value="ECO:0007669"/>
    <property type="project" value="UniProtKB-KW"/>
</dbReference>
<dbReference type="PANTHER" id="PTHR43334:SF1">
    <property type="entry name" value="3-HYDROXYPROPIONATE--COA LIGASE [ADP-FORMING]"/>
    <property type="match status" value="1"/>
</dbReference>
<proteinExistence type="inferred from homology"/>
<feature type="domain" description="CoA-binding" evidence="5">
    <location>
        <begin position="1"/>
        <end position="96"/>
    </location>
</feature>
<accession>A0A4R3M6N1</accession>
<dbReference type="SUPFAM" id="SSF56059">
    <property type="entry name" value="Glutathione synthetase ATP-binding domain-like"/>
    <property type="match status" value="1"/>
</dbReference>
<dbReference type="Gene3D" id="3.40.50.720">
    <property type="entry name" value="NAD(P)-binding Rossmann-like Domain"/>
    <property type="match status" value="1"/>
</dbReference>
<dbReference type="InterPro" id="IPR016102">
    <property type="entry name" value="Succinyl-CoA_synth-like"/>
</dbReference>
<dbReference type="Pfam" id="PF19045">
    <property type="entry name" value="Ligase_CoA_2"/>
    <property type="match status" value="1"/>
</dbReference>
<dbReference type="PANTHER" id="PTHR43334">
    <property type="entry name" value="ACETATE--COA LIGASE [ADP-FORMING]"/>
    <property type="match status" value="1"/>
</dbReference>
<dbReference type="GO" id="GO:0043758">
    <property type="term" value="F:acetate-CoA ligase (ADP-forming) activity"/>
    <property type="evidence" value="ECO:0007669"/>
    <property type="project" value="InterPro"/>
</dbReference>
<evidence type="ECO:0000313" key="6">
    <source>
        <dbReference type="EMBL" id="TCT08980.1"/>
    </source>
</evidence>
<dbReference type="InterPro" id="IPR043938">
    <property type="entry name" value="Ligase_CoA_dom"/>
</dbReference>
<sequence>MLAPRSIAILGASAQLSKINGRPLKFLLEKGYAGTIYPVNPKYPQIAGLTCYPNVEALPTIPDLAVVVVPANDVCPVIEALGRKGVRAAVVFSSGFGEMGAAGKEREAALLAMARANGVRICGPNCLGLINAFDKVYATFSQYADGDTAPGPVGFVTQSGAFGTAIAALARRRGLGLGYFVNTGNEMDVGFADIMSRVVDDPRIKVAAGYLEGIKDGPGLVELADHCRRIDKPLVLTKVGRLGAGVRAAASHTGSLAVEDDLFDAVARQYGIVRARNEEQMLDILEAFVYTAPPAGGRLGIVTQSGGAGVMMADRAEEVGLTVPRLSAQTEAELCKIVPGFGASANPVDVTGQFVAEPAILRNSVLTLLADPGIDIGIVWLQLMAAHVDLLVTLFTDLKKSSTKPFIVCWVAAPQEAVEGLHRAGIAVLRGAEPAVDAAAALVRHAAARRAWLAAKPDAVPIADTGSVAKRPAPRAGGPPWAGVVPTLQAVQWLAAAGVPMADVELAESEDGAVSAWQRFGGPVALKIESPAITHKTEAGGVRLNLKDEAAVRQAYREIIQSARKYDPQATLTGVMVQPMATGDIELVVGVKRDPTFGMMVMLGMGGILVEVLRDVVWRQAPFGVDEARRMLDELRMRAVFDGVRGRPPVDKHILAVLLSRVAYFADAMKEHLLELDLNPVLIGEKGVVAVDCVMVLMGQRHSAVV</sequence>
<evidence type="ECO:0000259" key="5">
    <source>
        <dbReference type="SMART" id="SM00881"/>
    </source>
</evidence>
<dbReference type="Pfam" id="PF13380">
    <property type="entry name" value="CoA_binding_2"/>
    <property type="match status" value="1"/>
</dbReference>
<keyword evidence="6" id="KW-0808">Transferase</keyword>
<dbReference type="EMBL" id="SMAJ01000004">
    <property type="protein sequence ID" value="TCT08980.1"/>
    <property type="molecule type" value="Genomic_DNA"/>
</dbReference>
<gene>
    <name evidence="6" type="ORF">EDC26_104140</name>
</gene>
<reference evidence="6 7" key="1">
    <citation type="submission" date="2019-03" db="EMBL/GenBank/DDBJ databases">
        <title>Genomic Encyclopedia of Type Strains, Phase IV (KMG-IV): sequencing the most valuable type-strain genomes for metagenomic binning, comparative biology and taxonomic classification.</title>
        <authorList>
            <person name="Goeker M."/>
        </authorList>
    </citation>
    <scope>NUCLEOTIDE SEQUENCE [LARGE SCALE GENOMIC DNA]</scope>
    <source>
        <strain evidence="6 7">DSM 24591</strain>
    </source>
</reference>
<evidence type="ECO:0000256" key="3">
    <source>
        <dbReference type="ARBA" id="ARBA00022840"/>
    </source>
</evidence>
<dbReference type="AlphaFoldDB" id="A0A4R3M6N1"/>